<dbReference type="Proteomes" id="UP001652660">
    <property type="component" value="Chromosome 9e"/>
</dbReference>
<reference evidence="3" key="2">
    <citation type="submission" date="2025-08" db="UniProtKB">
        <authorList>
            <consortium name="RefSeq"/>
        </authorList>
    </citation>
    <scope>IDENTIFICATION</scope>
    <source>
        <tissue evidence="3">Leaves</tissue>
    </source>
</reference>
<dbReference type="PANTHER" id="PTHR35714">
    <property type="entry name" value="OS02G0715300 PROTEIN"/>
    <property type="match status" value="1"/>
</dbReference>
<evidence type="ECO:0000313" key="2">
    <source>
        <dbReference type="Proteomes" id="UP001652660"/>
    </source>
</evidence>
<accession>A0A6P6UGM5</accession>
<name>A0A6P6UGM5_COFAR</name>
<sequence length="215" mass="23803">MGSLFQSFQQNKQRQQGLPLSHRPADSNVVKYTKHNRNSSSSNNEVQSESGPLSGGGGIRKRLSSLSLKMQMQLQPSSSAMMMMISSSSSSSHRWSSSWAGAFRRSKSTSSMGTADHHQYGGGGGDSIIRKWWEWGWGWILSRKPTFAKDLEMNEAESAALGRQSKGSWRHIFYKVKSELGKLVGSSDNAGLPQTIRYGSSSKNFDRVPLTTTQY</sequence>
<dbReference type="PANTHER" id="PTHR35714:SF1">
    <property type="entry name" value="OS02G0715300 PROTEIN"/>
    <property type="match status" value="1"/>
</dbReference>
<dbReference type="RefSeq" id="XP_027089346.1">
    <property type="nucleotide sequence ID" value="XM_027233545.2"/>
</dbReference>
<feature type="compositionally biased region" description="Low complexity" evidence="1">
    <location>
        <begin position="1"/>
        <end position="16"/>
    </location>
</feature>
<evidence type="ECO:0000256" key="1">
    <source>
        <dbReference type="SAM" id="MobiDB-lite"/>
    </source>
</evidence>
<dbReference type="AlphaFoldDB" id="A0A6P6UGM5"/>
<protein>
    <submittedName>
        <fullName evidence="3">Uncharacterized protein</fullName>
    </submittedName>
</protein>
<keyword evidence="2" id="KW-1185">Reference proteome</keyword>
<organism evidence="2 3">
    <name type="scientific">Coffea arabica</name>
    <name type="common">Arabian coffee</name>
    <dbReference type="NCBI Taxonomy" id="13443"/>
    <lineage>
        <taxon>Eukaryota</taxon>
        <taxon>Viridiplantae</taxon>
        <taxon>Streptophyta</taxon>
        <taxon>Embryophyta</taxon>
        <taxon>Tracheophyta</taxon>
        <taxon>Spermatophyta</taxon>
        <taxon>Magnoliopsida</taxon>
        <taxon>eudicotyledons</taxon>
        <taxon>Gunneridae</taxon>
        <taxon>Pentapetalae</taxon>
        <taxon>asterids</taxon>
        <taxon>lamiids</taxon>
        <taxon>Gentianales</taxon>
        <taxon>Rubiaceae</taxon>
        <taxon>Ixoroideae</taxon>
        <taxon>Gardenieae complex</taxon>
        <taxon>Bertiereae - Coffeeae clade</taxon>
        <taxon>Coffeeae</taxon>
        <taxon>Coffea</taxon>
    </lineage>
</organism>
<gene>
    <name evidence="3" type="primary">LOC113710499</name>
</gene>
<proteinExistence type="predicted"/>
<dbReference type="GeneID" id="113710499"/>
<evidence type="ECO:0000313" key="3">
    <source>
        <dbReference type="RefSeq" id="XP_027089346.1"/>
    </source>
</evidence>
<reference evidence="2" key="1">
    <citation type="journal article" date="2025" name="Foods">
        <title>Unveiling the Microbial Signatures of Arabica Coffee Cherries: Insights into Ripeness Specific Diversity, Functional Traits, and Implications for Quality and Safety.</title>
        <authorList>
            <consortium name="RefSeq"/>
            <person name="Tenea G.N."/>
            <person name="Cifuentes V."/>
            <person name="Reyes P."/>
            <person name="Cevallos-Vallejos M."/>
        </authorList>
    </citation>
    <scope>NUCLEOTIDE SEQUENCE [LARGE SCALE GENOMIC DNA]</scope>
</reference>
<dbReference type="OrthoDB" id="760044at2759"/>
<feature type="region of interest" description="Disordered" evidence="1">
    <location>
        <begin position="1"/>
        <end position="60"/>
    </location>
</feature>